<dbReference type="OrthoDB" id="1865924at2759"/>
<dbReference type="PANTHER" id="PTHR33780">
    <property type="entry name" value="EXPRESSED PROTEIN"/>
    <property type="match status" value="1"/>
</dbReference>
<keyword evidence="1" id="KW-1133">Transmembrane helix</keyword>
<dbReference type="EMBL" id="CM010715">
    <property type="protein sequence ID" value="RZC43615.1"/>
    <property type="molecule type" value="Genomic_DNA"/>
</dbReference>
<dbReference type="Gramene" id="RZC43615">
    <property type="protein sequence ID" value="RZC43615"/>
    <property type="gene ID" value="C5167_036564"/>
</dbReference>
<keyword evidence="4" id="KW-1185">Reference proteome</keyword>
<reference evidence="3 4" key="1">
    <citation type="journal article" date="2018" name="Science">
        <title>The opium poppy genome and morphinan production.</title>
        <authorList>
            <person name="Guo L."/>
            <person name="Winzer T."/>
            <person name="Yang X."/>
            <person name="Li Y."/>
            <person name="Ning Z."/>
            <person name="He Z."/>
            <person name="Teodor R."/>
            <person name="Lu Y."/>
            <person name="Bowser T.A."/>
            <person name="Graham I.A."/>
            <person name="Ye K."/>
        </authorList>
    </citation>
    <scope>NUCLEOTIDE SEQUENCE [LARGE SCALE GENOMIC DNA]</scope>
    <source>
        <strain evidence="4">cv. HN1</strain>
        <tissue evidence="3">Leaves</tissue>
    </source>
</reference>
<evidence type="ECO:0000313" key="3">
    <source>
        <dbReference type="EMBL" id="RZC43615.1"/>
    </source>
</evidence>
<keyword evidence="1" id="KW-0812">Transmembrane</keyword>
<dbReference type="InterPro" id="IPR057713">
    <property type="entry name" value="DUF7953"/>
</dbReference>
<feature type="transmembrane region" description="Helical" evidence="1">
    <location>
        <begin position="190"/>
        <end position="210"/>
    </location>
</feature>
<sequence>MIGIRLDSGIGSTASLLLLGSILLFFPSGTVSSGIVTLKSIQIFTTHGLLSRPIFSSYGLVTAPTVYFNCQGENKTNLPDVKKKNSLYTFKDEESWQPVTEFLNKKCKRCGFYEKNIIMSDGVFDEWEFCPSDFKASDGVYVRLKDKEVSATFYCPECVPRHGRDVVARNHTLRSDNGGTKGNRMRVTSVIFIAVLASNGFIIGVLYRYWLRKKSMQARSGRRHRLS</sequence>
<keyword evidence="1" id="KW-0472">Membrane</keyword>
<name>A0A4Y7I868_PAPSO</name>
<dbReference type="AlphaFoldDB" id="A0A4Y7I868"/>
<proteinExistence type="predicted"/>
<dbReference type="PANTHER" id="PTHR33780:SF3">
    <property type="entry name" value="EXPRESSED PROTEIN"/>
    <property type="match status" value="1"/>
</dbReference>
<organism evidence="3 4">
    <name type="scientific">Papaver somniferum</name>
    <name type="common">Opium poppy</name>
    <dbReference type="NCBI Taxonomy" id="3469"/>
    <lineage>
        <taxon>Eukaryota</taxon>
        <taxon>Viridiplantae</taxon>
        <taxon>Streptophyta</taxon>
        <taxon>Embryophyta</taxon>
        <taxon>Tracheophyta</taxon>
        <taxon>Spermatophyta</taxon>
        <taxon>Magnoliopsida</taxon>
        <taxon>Ranunculales</taxon>
        <taxon>Papaveraceae</taxon>
        <taxon>Papaveroideae</taxon>
        <taxon>Papaver</taxon>
    </lineage>
</organism>
<protein>
    <recommendedName>
        <fullName evidence="2">DUF7953 domain-containing protein</fullName>
    </recommendedName>
</protein>
<evidence type="ECO:0000313" key="4">
    <source>
        <dbReference type="Proteomes" id="UP000316621"/>
    </source>
</evidence>
<gene>
    <name evidence="3" type="ORF">C5167_036564</name>
</gene>
<feature type="domain" description="DUF7953" evidence="2">
    <location>
        <begin position="34"/>
        <end position="156"/>
    </location>
</feature>
<evidence type="ECO:0000256" key="1">
    <source>
        <dbReference type="SAM" id="Phobius"/>
    </source>
</evidence>
<evidence type="ECO:0000259" key="2">
    <source>
        <dbReference type="Pfam" id="PF25829"/>
    </source>
</evidence>
<dbReference type="Pfam" id="PF25829">
    <property type="entry name" value="DUF7953"/>
    <property type="match status" value="1"/>
</dbReference>
<dbReference type="Proteomes" id="UP000316621">
    <property type="component" value="Chromosome 1"/>
</dbReference>
<accession>A0A4Y7I868</accession>